<name>A0A2R5GT88_9STRA</name>
<keyword evidence="3" id="KW-1185">Reference proteome</keyword>
<proteinExistence type="predicted"/>
<evidence type="ECO:0000313" key="3">
    <source>
        <dbReference type="Proteomes" id="UP000241890"/>
    </source>
</evidence>
<organism evidence="2 3">
    <name type="scientific">Hondaea fermentalgiana</name>
    <dbReference type="NCBI Taxonomy" id="2315210"/>
    <lineage>
        <taxon>Eukaryota</taxon>
        <taxon>Sar</taxon>
        <taxon>Stramenopiles</taxon>
        <taxon>Bigyra</taxon>
        <taxon>Labyrinthulomycetes</taxon>
        <taxon>Thraustochytrida</taxon>
        <taxon>Thraustochytriidae</taxon>
        <taxon>Hondaea</taxon>
    </lineage>
</organism>
<feature type="region of interest" description="Disordered" evidence="1">
    <location>
        <begin position="370"/>
        <end position="393"/>
    </location>
</feature>
<accession>A0A2R5GT88</accession>
<reference evidence="2 3" key="1">
    <citation type="submission" date="2017-12" db="EMBL/GenBank/DDBJ databases">
        <title>Sequencing, de novo assembly and annotation of complete genome of a new Thraustochytrid species, strain FCC1311.</title>
        <authorList>
            <person name="Sedici K."/>
            <person name="Godart F."/>
            <person name="Aiese Cigliano R."/>
            <person name="Sanseverino W."/>
            <person name="Barakat M."/>
            <person name="Ortet P."/>
            <person name="Marechal E."/>
            <person name="Cagnac O."/>
            <person name="Amato A."/>
        </authorList>
    </citation>
    <scope>NUCLEOTIDE SEQUENCE [LARGE SCALE GENOMIC DNA]</scope>
</reference>
<feature type="region of interest" description="Disordered" evidence="1">
    <location>
        <begin position="862"/>
        <end position="913"/>
    </location>
</feature>
<evidence type="ECO:0000313" key="2">
    <source>
        <dbReference type="EMBL" id="GBG33539.1"/>
    </source>
</evidence>
<dbReference type="Proteomes" id="UP000241890">
    <property type="component" value="Unassembled WGS sequence"/>
</dbReference>
<evidence type="ECO:0000256" key="1">
    <source>
        <dbReference type="SAM" id="MobiDB-lite"/>
    </source>
</evidence>
<dbReference type="InParanoid" id="A0A2R5GT88"/>
<feature type="compositionally biased region" description="Polar residues" evidence="1">
    <location>
        <begin position="888"/>
        <end position="897"/>
    </location>
</feature>
<dbReference type="EMBL" id="BEYU01000161">
    <property type="protein sequence ID" value="GBG33539.1"/>
    <property type="molecule type" value="Genomic_DNA"/>
</dbReference>
<protein>
    <submittedName>
        <fullName evidence="2">Uncharacterized protein</fullName>
    </submittedName>
</protein>
<gene>
    <name evidence="2" type="ORF">FCC1311_097622</name>
</gene>
<sequence length="1186" mass="130843">MCKASGGSHCARVEKAAFALLRALLCASNKLDETLASDHDAALRFHTTFEQWCGGLAGRVQDATDRVDMAAKASPLHRCVRVVAIRKNLTQAALEMETLLAEYTNEFLPCLEANEQRRVKLVLECVRAHYATYEVERDMRVRDMQEEKLALAIRSKLQALHKIILMHGEELCKQHDADRARCAKIGHRMDSLGLDLAARPASVKLKPLPHSPRLLARSTADIDAFTHAEMGRLRSVPDDPRLRFSHVNNHQYFKHEPALPGLTTGILMDEAVDKELPRRKALDDFRKTTDWALADEHRLALEALAKTCFCNTQEIVQDLQALNCGELGFQTRHLGHVALHTRPSKGVIFAYLHLEGSPAKYFISLTHQREDRGDDDANQSNDAFDPWDTVDDPDEVRQATTAAAELQRMRRVIRYTLHIEHYSRLLNESNGNRVIRRLKDVRPGDTIAVDAAADQLRTNLRVFLAQANAHEVADLLARHLAHPNLVAIACQALSELLSSDDFAGSADPTRRAFLHEGGVNMLLSVVDIYRSVASGDDDNTDAAAAALQTLHTLANWREDALRQELLMHKAVARCASALYDLNAHPLALQHACGVIRVLTESESGREAVLRLPESAAYLCEAMLSCPVKRAFAPAQRLACECVANVVLENEANAAALVAAPNDVGVRFLSEVITRAPGNVSVYRSVCAALGRLARFEGRALLRCKAIALETVIHAMQRFLHDEHIQVHGLMTLAYTVQHARHQRQFILCKAQGFDRIAAVLDEPSLREAHWRAAYALCELVRGRGPRRRCSRHVLEAMHHDGIVERLVDLACPAAARSASANAIQGKPFTCDPRLVFWTFRFLRYLVRSCTREHIIRPMLDAEPLDSSASEGEGQESDDEAQSLEASGDPSQRDTATQDIPAPPPEPEVCTRGKEESLASFLKRQAIADAKAKELQDAYLKALEEAKLPPAELREAWRTMLSMLGPDREAVFARAVNALAAISTNAPATREGMHLVYVWLQAEENVLAASPPEVARALALRLSFALHSCRHEVTVIEMLAQTFHLVLDLVAEALAERMRQQREHDALVAQMAREREARAQEASSVFAEIYRTLDGRASLDVPPPDLPPPPAWAAACLEGLAEGAAQNRLETARVRFAAVSPPLVASLGCLQVTVRRLSASAAPVFTGIAAVAAPTSISPESLHSGLQ</sequence>
<dbReference type="InterPro" id="IPR016024">
    <property type="entry name" value="ARM-type_fold"/>
</dbReference>
<feature type="compositionally biased region" description="Acidic residues" evidence="1">
    <location>
        <begin position="872"/>
        <end position="881"/>
    </location>
</feature>
<dbReference type="AlphaFoldDB" id="A0A2R5GT88"/>
<comment type="caution">
    <text evidence="2">The sequence shown here is derived from an EMBL/GenBank/DDBJ whole genome shotgun (WGS) entry which is preliminary data.</text>
</comment>
<dbReference type="SUPFAM" id="SSF48371">
    <property type="entry name" value="ARM repeat"/>
    <property type="match status" value="1"/>
</dbReference>